<dbReference type="GO" id="GO:0005912">
    <property type="term" value="C:adherens junction"/>
    <property type="evidence" value="ECO:0007669"/>
    <property type="project" value="TreeGrafter"/>
</dbReference>
<evidence type="ECO:0000256" key="8">
    <source>
        <dbReference type="ARBA" id="ARBA00023038"/>
    </source>
</evidence>
<dbReference type="InterPro" id="IPR001781">
    <property type="entry name" value="Znf_LIM"/>
</dbReference>
<feature type="domain" description="LIM zinc-binding" evidence="12">
    <location>
        <begin position="198"/>
        <end position="255"/>
    </location>
</feature>
<evidence type="ECO:0000256" key="7">
    <source>
        <dbReference type="ARBA" id="ARBA00022949"/>
    </source>
</evidence>
<dbReference type="GO" id="GO:0007507">
    <property type="term" value="P:heart development"/>
    <property type="evidence" value="ECO:0007669"/>
    <property type="project" value="TreeGrafter"/>
</dbReference>
<dbReference type="FunFam" id="2.10.110.10:FF:000018">
    <property type="entry name" value="Paxillin isoform 1"/>
    <property type="match status" value="1"/>
</dbReference>
<dbReference type="GO" id="GO:0003779">
    <property type="term" value="F:actin binding"/>
    <property type="evidence" value="ECO:0007669"/>
    <property type="project" value="TreeGrafter"/>
</dbReference>
<dbReference type="SUPFAM" id="SSF57716">
    <property type="entry name" value="Glucocorticoid receptor-like (DNA-binding domain)"/>
    <property type="match status" value="5"/>
</dbReference>
<dbReference type="Proteomes" id="UP001174136">
    <property type="component" value="Unassembled WGS sequence"/>
</dbReference>
<evidence type="ECO:0000256" key="9">
    <source>
        <dbReference type="ARBA" id="ARBA00023212"/>
    </source>
</evidence>
<evidence type="ECO:0000313" key="13">
    <source>
        <dbReference type="EMBL" id="KAK0147541.1"/>
    </source>
</evidence>
<dbReference type="InterPro" id="IPR047075">
    <property type="entry name" value="Paxillin_TGFB1I1_LIM_dom1"/>
</dbReference>
<evidence type="ECO:0000256" key="4">
    <source>
        <dbReference type="ARBA" id="ARBA00022723"/>
    </source>
</evidence>
<dbReference type="PANTHER" id="PTHR24214:SF62">
    <property type="entry name" value="LEUPAXIN"/>
    <property type="match status" value="1"/>
</dbReference>
<evidence type="ECO:0000256" key="11">
    <source>
        <dbReference type="SAM" id="MobiDB-lite"/>
    </source>
</evidence>
<dbReference type="PROSITE" id="PS00478">
    <property type="entry name" value="LIM_DOMAIN_1"/>
    <property type="match status" value="2"/>
</dbReference>
<dbReference type="GO" id="GO:0061061">
    <property type="term" value="P:muscle structure development"/>
    <property type="evidence" value="ECO:0007669"/>
    <property type="project" value="TreeGrafter"/>
</dbReference>
<dbReference type="FunFam" id="2.10.110.10:FF:000008">
    <property type="entry name" value="Paxillin isoform 1"/>
    <property type="match status" value="1"/>
</dbReference>
<evidence type="ECO:0000256" key="2">
    <source>
        <dbReference type="ARBA" id="ARBA00004246"/>
    </source>
</evidence>
<feature type="domain" description="LIM zinc-binding" evidence="12">
    <location>
        <begin position="256"/>
        <end position="315"/>
    </location>
</feature>
<dbReference type="GO" id="GO:0030036">
    <property type="term" value="P:actin cytoskeleton organization"/>
    <property type="evidence" value="ECO:0007669"/>
    <property type="project" value="TreeGrafter"/>
</dbReference>
<feature type="region of interest" description="Disordered" evidence="11">
    <location>
        <begin position="61"/>
        <end position="107"/>
    </location>
</feature>
<reference evidence="13" key="1">
    <citation type="journal article" date="2023" name="Front. Mar. Sci.">
        <title>A new Merluccius polli reference genome to investigate the effects of global change in West African waters.</title>
        <authorList>
            <person name="Mateo J.L."/>
            <person name="Blanco-Fernandez C."/>
            <person name="Garcia-Vazquez E."/>
            <person name="Machado-Schiaffino G."/>
        </authorList>
    </citation>
    <scope>NUCLEOTIDE SEQUENCE</scope>
    <source>
        <strain evidence="13">C29</strain>
        <tissue evidence="13">Fin</tissue>
    </source>
</reference>
<evidence type="ECO:0000259" key="12">
    <source>
        <dbReference type="PROSITE" id="PS50023"/>
    </source>
</evidence>
<dbReference type="EMBL" id="JAOPHQ010002296">
    <property type="protein sequence ID" value="KAK0147541.1"/>
    <property type="molecule type" value="Genomic_DNA"/>
</dbReference>
<keyword evidence="8 10" id="KW-0440">LIM domain</keyword>
<keyword evidence="6 10" id="KW-0862">Zinc</keyword>
<evidence type="ECO:0000256" key="10">
    <source>
        <dbReference type="PROSITE-ProRule" id="PRU00125"/>
    </source>
</evidence>
<feature type="domain" description="LIM zinc-binding" evidence="12">
    <location>
        <begin position="316"/>
        <end position="373"/>
    </location>
</feature>
<keyword evidence="4 10" id="KW-0479">Metal-binding</keyword>
<keyword evidence="5" id="KW-0677">Repeat</keyword>
<keyword evidence="3" id="KW-0963">Cytoplasm</keyword>
<evidence type="ECO:0000256" key="3">
    <source>
        <dbReference type="ARBA" id="ARBA00022490"/>
    </source>
</evidence>
<dbReference type="GO" id="GO:0005925">
    <property type="term" value="C:focal adhesion"/>
    <property type="evidence" value="ECO:0007669"/>
    <property type="project" value="UniProtKB-SubCell"/>
</dbReference>
<comment type="subcellular location">
    <subcellularLocation>
        <location evidence="2">Cell junction</location>
        <location evidence="2">Focal adhesion</location>
    </subcellularLocation>
    <subcellularLocation>
        <location evidence="1">Cytoplasm</location>
        <location evidence="1">Cytoskeleton</location>
    </subcellularLocation>
</comment>
<gene>
    <name evidence="13" type="primary">LPXN</name>
    <name evidence="13" type="ORF">N1851_012970</name>
</gene>
<organism evidence="13 14">
    <name type="scientific">Merluccius polli</name>
    <name type="common">Benguela hake</name>
    <name type="synonym">Merluccius cadenati</name>
    <dbReference type="NCBI Taxonomy" id="89951"/>
    <lineage>
        <taxon>Eukaryota</taxon>
        <taxon>Metazoa</taxon>
        <taxon>Chordata</taxon>
        <taxon>Craniata</taxon>
        <taxon>Vertebrata</taxon>
        <taxon>Euteleostomi</taxon>
        <taxon>Actinopterygii</taxon>
        <taxon>Neopterygii</taxon>
        <taxon>Teleostei</taxon>
        <taxon>Neoteleostei</taxon>
        <taxon>Acanthomorphata</taxon>
        <taxon>Zeiogadaria</taxon>
        <taxon>Gadariae</taxon>
        <taxon>Gadiformes</taxon>
        <taxon>Gadoidei</taxon>
        <taxon>Merlucciidae</taxon>
        <taxon>Merluccius</taxon>
    </lineage>
</organism>
<sequence>MRIGPVGRWPVRPCAGEQLSFDSALAATLQDLNDLPSPVVAALSLDSASKELDSIMQDLLSLDIGDPTPPSSIPPPLTQKKSMKGKPLSSLQENKEGASAAGSDRTVSKSNQIDAIDDLLGGLSSDLEKIGVCTVAKGHCASCGKCIVGKIITALGEVWHPEHFVCVSCNTELGTQGFFERDGRPYCNKDYHRLFSPRCGYCKGPIMQKILTALDQSWHPEHFFCTHCGSLFGSEGFLEKDGKPYCNRDFYLLFAPKCSGCGEPVKENYLTAANGTWHPECFVCSDCLKPITGGRFMELEGRTLCVLHFHSRQGMLCGGCNEPITGRCISALDRKFHPEHFTCNFCLRPLSNGVFKEHLGKAYCSPCYSKLVV</sequence>
<proteinExistence type="predicted"/>
<dbReference type="GO" id="GO:0046872">
    <property type="term" value="F:metal ion binding"/>
    <property type="evidence" value="ECO:0007669"/>
    <property type="project" value="UniProtKB-KW"/>
</dbReference>
<dbReference type="GO" id="GO:0031941">
    <property type="term" value="C:filamentous actin"/>
    <property type="evidence" value="ECO:0007669"/>
    <property type="project" value="TreeGrafter"/>
</dbReference>
<dbReference type="GO" id="GO:0001725">
    <property type="term" value="C:stress fiber"/>
    <property type="evidence" value="ECO:0007669"/>
    <property type="project" value="TreeGrafter"/>
</dbReference>
<evidence type="ECO:0000313" key="14">
    <source>
        <dbReference type="Proteomes" id="UP001174136"/>
    </source>
</evidence>
<feature type="compositionally biased region" description="Pro residues" evidence="11">
    <location>
        <begin position="67"/>
        <end position="77"/>
    </location>
</feature>
<evidence type="ECO:0000256" key="1">
    <source>
        <dbReference type="ARBA" id="ARBA00004245"/>
    </source>
</evidence>
<keyword evidence="9" id="KW-0206">Cytoskeleton</keyword>
<dbReference type="InterPro" id="IPR050604">
    <property type="entry name" value="PDZ-LIM_domain"/>
</dbReference>
<dbReference type="PROSITE" id="PS50023">
    <property type="entry name" value="LIM_DOMAIN_2"/>
    <property type="match status" value="4"/>
</dbReference>
<dbReference type="CDD" id="cd09336">
    <property type="entry name" value="LIM1_Paxillin_like"/>
    <property type="match status" value="1"/>
</dbReference>
<dbReference type="FunFam" id="2.10.110.10:FF:000009">
    <property type="entry name" value="Paxillin isoform 1"/>
    <property type="match status" value="1"/>
</dbReference>
<dbReference type="Pfam" id="PF00412">
    <property type="entry name" value="LIM"/>
    <property type="match status" value="4"/>
</dbReference>
<comment type="caution">
    <text evidence="13">The sequence shown here is derived from an EMBL/GenBank/DDBJ whole genome shotgun (WGS) entry which is preliminary data.</text>
</comment>
<accession>A0AA47P204</accession>
<keyword evidence="7" id="KW-0965">Cell junction</keyword>
<dbReference type="SMART" id="SM00132">
    <property type="entry name" value="LIM"/>
    <property type="match status" value="4"/>
</dbReference>
<dbReference type="Gene3D" id="2.10.110.10">
    <property type="entry name" value="Cysteine Rich Protein"/>
    <property type="match status" value="4"/>
</dbReference>
<name>A0AA47P204_MERPO</name>
<keyword evidence="14" id="KW-1185">Reference proteome</keyword>
<dbReference type="GO" id="GO:0030018">
    <property type="term" value="C:Z disc"/>
    <property type="evidence" value="ECO:0007669"/>
    <property type="project" value="TreeGrafter"/>
</dbReference>
<dbReference type="PANTHER" id="PTHR24214">
    <property type="entry name" value="PDZ AND LIM DOMAIN PROTEIN ZASP"/>
    <property type="match status" value="1"/>
</dbReference>
<dbReference type="AlphaFoldDB" id="A0AA47P204"/>
<protein>
    <submittedName>
        <fullName evidence="13">Leupaxin</fullName>
    </submittedName>
</protein>
<evidence type="ECO:0000256" key="5">
    <source>
        <dbReference type="ARBA" id="ARBA00022737"/>
    </source>
</evidence>
<dbReference type="CDD" id="cd09412">
    <property type="entry name" value="LIM4_Leupaxin"/>
    <property type="match status" value="1"/>
</dbReference>
<dbReference type="GO" id="GO:0051371">
    <property type="term" value="F:muscle alpha-actinin binding"/>
    <property type="evidence" value="ECO:0007669"/>
    <property type="project" value="TreeGrafter"/>
</dbReference>
<feature type="domain" description="LIM zinc-binding" evidence="12">
    <location>
        <begin position="138"/>
        <end position="197"/>
    </location>
</feature>
<evidence type="ECO:0000256" key="6">
    <source>
        <dbReference type="ARBA" id="ARBA00022833"/>
    </source>
</evidence>